<evidence type="ECO:0000256" key="4">
    <source>
        <dbReference type="ARBA" id="ARBA00023054"/>
    </source>
</evidence>
<protein>
    <recommendedName>
        <fullName evidence="7">Exocyst complex component Sec3 PIP2-binding N-terminal domain-containing protein</fullName>
    </recommendedName>
</protein>
<dbReference type="InterPro" id="IPR019160">
    <property type="entry name" value="Sec3_CC"/>
</dbReference>
<sequence>MGVLQPSSDDKELMKLVENHFISSDNAVLLAFRVAKSQASSWPGHRRQRLTTKMRILTLTAKRSSTTQKFKVKLQVLKQLANNELEMAKAYKLKHLSRVEAVPSDNSGCTFVLAFDNLKSQTVAPPQWTMRSLDDRNRLVTCILKLCKENLGRLPKIVGMDVVEMALWAQANAKALPIDSPVQPALQCIGEGGKTSAVTVEREMVSKAEEDDMEALLGTYVLGIDEAEAFSERLKRELTALEAANVHAILESEPLVEEVLQQLDAATVSVEDMDEWLGIFNVKLTHMREDIESIESRNNRLEMQAQNNAALVEELNKLLGRLRVPPEYTSLLTTGAFEEACMPQNVEACEWLAQSLRGLEPPFLDPVYVNMRAVKDKRAELEKLKAAFVRRASDFLKTYFSKLVDFMISDKSYFSQKGQLKRPDHADLRFKCRSYARLLQHLKNLDKNSLGPLRKAYCSSINLLLRREAREFANELRASTKVTRSSGAWSLEGSGGSSLSSGTDTSNVSDAYAKMLRIFIPLLVDESSFFASFMCFEVLPLVPPGPGADNGEDDDDEDDDDISPLDENAADLKPAQQNPEELEALNQSLQDLLTGIEEDFYAVVDWAYKIDPLRCISMMGVTERYLSSHKADAASFVRRLLADLQSRISMQFNRFVEEANLQIEKHDRSIKQIGVLSYIQRFAYLAQRMESLIQGNSREVVDNAYKKLVETMFAVLERIALVDPKYQDVLLLENYAAFQNCMFDLANVVPTLGHYYQHASEAYEQACTRYVNTVINYQFERLFQFFQRVENLLYTISPEEVPYQINFSKAEMRKTVNTSLKGVEKALRDMYRRMQKQLTSEELLPSLWEKLKEDFLDKYESLEGLILKCYPTESITPSSDDMKELFTSI</sequence>
<reference evidence="8 9" key="1">
    <citation type="submission" date="2024-09" db="EMBL/GenBank/DDBJ databases">
        <title>Chromosome-scale assembly of Riccia fluitans.</title>
        <authorList>
            <person name="Paukszto L."/>
            <person name="Sawicki J."/>
            <person name="Karawczyk K."/>
            <person name="Piernik-Szablinska J."/>
            <person name="Szczecinska M."/>
            <person name="Mazdziarz M."/>
        </authorList>
    </citation>
    <scope>NUCLEOTIDE SEQUENCE [LARGE SCALE GENOMIC DNA]</scope>
    <source>
        <strain evidence="8">Rf_01</strain>
        <tissue evidence="8">Aerial parts of the thallus</tissue>
    </source>
</reference>
<dbReference type="PANTHER" id="PTHR16092:SF14">
    <property type="entry name" value="EXOCYST COMPLEX COMPONENT 1 ISOFORM X1"/>
    <property type="match status" value="1"/>
</dbReference>
<proteinExistence type="inferred from homology"/>
<evidence type="ECO:0000259" key="7">
    <source>
        <dbReference type="SMART" id="SM01313"/>
    </source>
</evidence>
<dbReference type="Pfam" id="PF20654">
    <property type="entry name" value="Sec3_C-term"/>
    <property type="match status" value="1"/>
</dbReference>
<evidence type="ECO:0000313" key="9">
    <source>
        <dbReference type="Proteomes" id="UP001605036"/>
    </source>
</evidence>
<dbReference type="Pfam" id="PF15277">
    <property type="entry name" value="Sec3-PIP2_bind"/>
    <property type="match status" value="1"/>
</dbReference>
<dbReference type="InterPro" id="IPR048628">
    <property type="entry name" value="Sec3_C"/>
</dbReference>
<evidence type="ECO:0000256" key="6">
    <source>
        <dbReference type="SAM" id="MobiDB-lite"/>
    </source>
</evidence>
<feature type="domain" description="Exocyst complex component Sec3 PIP2-binding N-terminal" evidence="7">
    <location>
        <begin position="50"/>
        <end position="150"/>
    </location>
</feature>
<evidence type="ECO:0000256" key="2">
    <source>
        <dbReference type="ARBA" id="ARBA00022448"/>
    </source>
</evidence>
<dbReference type="Pfam" id="PF09763">
    <property type="entry name" value="Sec3_CC"/>
    <property type="match status" value="1"/>
</dbReference>
<feature type="compositionally biased region" description="Acidic residues" evidence="6">
    <location>
        <begin position="550"/>
        <end position="564"/>
    </location>
</feature>
<evidence type="ECO:0000256" key="3">
    <source>
        <dbReference type="ARBA" id="ARBA00022483"/>
    </source>
</evidence>
<accession>A0ABD1XMT9</accession>
<keyword evidence="2" id="KW-0813">Transport</keyword>
<dbReference type="InterPro" id="IPR028258">
    <property type="entry name" value="Sec3-PIP2_bind"/>
</dbReference>
<organism evidence="8 9">
    <name type="scientific">Riccia fluitans</name>
    <dbReference type="NCBI Taxonomy" id="41844"/>
    <lineage>
        <taxon>Eukaryota</taxon>
        <taxon>Viridiplantae</taxon>
        <taxon>Streptophyta</taxon>
        <taxon>Embryophyta</taxon>
        <taxon>Marchantiophyta</taxon>
        <taxon>Marchantiopsida</taxon>
        <taxon>Marchantiidae</taxon>
        <taxon>Marchantiales</taxon>
        <taxon>Ricciaceae</taxon>
        <taxon>Riccia</taxon>
    </lineage>
</organism>
<feature type="region of interest" description="Disordered" evidence="6">
    <location>
        <begin position="545"/>
        <end position="567"/>
    </location>
</feature>
<dbReference type="Proteomes" id="UP001605036">
    <property type="component" value="Unassembled WGS sequence"/>
</dbReference>
<dbReference type="AlphaFoldDB" id="A0ABD1XMT9"/>
<dbReference type="GO" id="GO:0006887">
    <property type="term" value="P:exocytosis"/>
    <property type="evidence" value="ECO:0007669"/>
    <property type="project" value="UniProtKB-KW"/>
</dbReference>
<feature type="coiled-coil region" evidence="5">
    <location>
        <begin position="284"/>
        <end position="318"/>
    </location>
</feature>
<comment type="similarity">
    <text evidence="1">Belongs to the SEC3 family.</text>
</comment>
<dbReference type="PANTHER" id="PTHR16092">
    <property type="entry name" value="SEC3/SYNTAXIN-RELATED"/>
    <property type="match status" value="1"/>
</dbReference>
<evidence type="ECO:0000313" key="8">
    <source>
        <dbReference type="EMBL" id="KAL2610060.1"/>
    </source>
</evidence>
<gene>
    <name evidence="8" type="ORF">R1flu_028633</name>
</gene>
<keyword evidence="4 5" id="KW-0175">Coiled coil</keyword>
<name>A0ABD1XMT9_9MARC</name>
<dbReference type="EMBL" id="JBHFFA010000008">
    <property type="protein sequence ID" value="KAL2610060.1"/>
    <property type="molecule type" value="Genomic_DNA"/>
</dbReference>
<evidence type="ECO:0000256" key="5">
    <source>
        <dbReference type="SAM" id="Coils"/>
    </source>
</evidence>
<evidence type="ECO:0000256" key="1">
    <source>
        <dbReference type="ARBA" id="ARBA00006518"/>
    </source>
</evidence>
<keyword evidence="3" id="KW-0268">Exocytosis</keyword>
<keyword evidence="9" id="KW-1185">Reference proteome</keyword>
<comment type="caution">
    <text evidence="8">The sequence shown here is derived from an EMBL/GenBank/DDBJ whole genome shotgun (WGS) entry which is preliminary data.</text>
</comment>
<dbReference type="SMART" id="SM01313">
    <property type="entry name" value="Sec3-PIP2_bind"/>
    <property type="match status" value="1"/>
</dbReference>